<sequence length="145" mass="15873">MASTPPLRHCVPLSVRNLELIHLAGEDGNYRQVSIIMVWTDADIDDIIHQLYRSYLGCFSSACFLIAITHSTSASALRLHLPIRFLAFSHLSGPSSSLSKIESQNCIPVRTACIVFLKLGSCATFPPLEPVQTVGMPPMTSFADK</sequence>
<proteinExistence type="predicted"/>
<reference evidence="1 2" key="1">
    <citation type="submission" date="2014-04" db="EMBL/GenBank/DDBJ databases">
        <authorList>
            <consortium name="DOE Joint Genome Institute"/>
            <person name="Kuo A."/>
            <person name="Kohler A."/>
            <person name="Nagy L.G."/>
            <person name="Floudas D."/>
            <person name="Copeland A."/>
            <person name="Barry K.W."/>
            <person name="Cichocki N."/>
            <person name="Veneault-Fourrey C."/>
            <person name="LaButti K."/>
            <person name="Lindquist E.A."/>
            <person name="Lipzen A."/>
            <person name="Lundell T."/>
            <person name="Morin E."/>
            <person name="Murat C."/>
            <person name="Sun H."/>
            <person name="Tunlid A."/>
            <person name="Henrissat B."/>
            <person name="Grigoriev I.V."/>
            <person name="Hibbett D.S."/>
            <person name="Martin F."/>
            <person name="Nordberg H.P."/>
            <person name="Cantor M.N."/>
            <person name="Hua S.X."/>
        </authorList>
    </citation>
    <scope>NUCLEOTIDE SEQUENCE [LARGE SCALE GENOMIC DNA]</scope>
    <source>
        <strain evidence="1 2">Foug A</strain>
    </source>
</reference>
<keyword evidence="2" id="KW-1185">Reference proteome</keyword>
<organism evidence="1 2">
    <name type="scientific">Scleroderma citrinum Foug A</name>
    <dbReference type="NCBI Taxonomy" id="1036808"/>
    <lineage>
        <taxon>Eukaryota</taxon>
        <taxon>Fungi</taxon>
        <taxon>Dikarya</taxon>
        <taxon>Basidiomycota</taxon>
        <taxon>Agaricomycotina</taxon>
        <taxon>Agaricomycetes</taxon>
        <taxon>Agaricomycetidae</taxon>
        <taxon>Boletales</taxon>
        <taxon>Sclerodermatineae</taxon>
        <taxon>Sclerodermataceae</taxon>
        <taxon>Scleroderma</taxon>
    </lineage>
</organism>
<dbReference type="HOGENOM" id="CLU_1787959_0_0_1"/>
<dbReference type="Proteomes" id="UP000053989">
    <property type="component" value="Unassembled WGS sequence"/>
</dbReference>
<evidence type="ECO:0000313" key="2">
    <source>
        <dbReference type="Proteomes" id="UP000053989"/>
    </source>
</evidence>
<protein>
    <submittedName>
        <fullName evidence="1">Uncharacterized protein</fullName>
    </submittedName>
</protein>
<name>A0A0C3DAY9_9AGAM</name>
<dbReference type="InParanoid" id="A0A0C3DAY9"/>
<gene>
    <name evidence="1" type="ORF">SCLCIDRAFT_455217</name>
</gene>
<dbReference type="EMBL" id="KN822185">
    <property type="protein sequence ID" value="KIM53271.1"/>
    <property type="molecule type" value="Genomic_DNA"/>
</dbReference>
<evidence type="ECO:0000313" key="1">
    <source>
        <dbReference type="EMBL" id="KIM53271.1"/>
    </source>
</evidence>
<reference evidence="2" key="2">
    <citation type="submission" date="2015-01" db="EMBL/GenBank/DDBJ databases">
        <title>Evolutionary Origins and Diversification of the Mycorrhizal Mutualists.</title>
        <authorList>
            <consortium name="DOE Joint Genome Institute"/>
            <consortium name="Mycorrhizal Genomics Consortium"/>
            <person name="Kohler A."/>
            <person name="Kuo A."/>
            <person name="Nagy L.G."/>
            <person name="Floudas D."/>
            <person name="Copeland A."/>
            <person name="Barry K.W."/>
            <person name="Cichocki N."/>
            <person name="Veneault-Fourrey C."/>
            <person name="LaButti K."/>
            <person name="Lindquist E.A."/>
            <person name="Lipzen A."/>
            <person name="Lundell T."/>
            <person name="Morin E."/>
            <person name="Murat C."/>
            <person name="Riley R."/>
            <person name="Ohm R."/>
            <person name="Sun H."/>
            <person name="Tunlid A."/>
            <person name="Henrissat B."/>
            <person name="Grigoriev I.V."/>
            <person name="Hibbett D.S."/>
            <person name="Martin F."/>
        </authorList>
    </citation>
    <scope>NUCLEOTIDE SEQUENCE [LARGE SCALE GENOMIC DNA]</scope>
    <source>
        <strain evidence="2">Foug A</strain>
    </source>
</reference>
<accession>A0A0C3DAY9</accession>
<dbReference type="AlphaFoldDB" id="A0A0C3DAY9"/>